<proteinExistence type="inferred from homology"/>
<organism evidence="7 8">
    <name type="scientific">Salix dunnii</name>
    <dbReference type="NCBI Taxonomy" id="1413687"/>
    <lineage>
        <taxon>Eukaryota</taxon>
        <taxon>Viridiplantae</taxon>
        <taxon>Streptophyta</taxon>
        <taxon>Embryophyta</taxon>
        <taxon>Tracheophyta</taxon>
        <taxon>Spermatophyta</taxon>
        <taxon>Magnoliopsida</taxon>
        <taxon>eudicotyledons</taxon>
        <taxon>Gunneridae</taxon>
        <taxon>Pentapetalae</taxon>
        <taxon>rosids</taxon>
        <taxon>fabids</taxon>
        <taxon>Malpighiales</taxon>
        <taxon>Salicaceae</taxon>
        <taxon>Saliceae</taxon>
        <taxon>Salix</taxon>
    </lineage>
</organism>
<evidence type="ECO:0000256" key="5">
    <source>
        <dbReference type="ARBA" id="ARBA00023136"/>
    </source>
</evidence>
<dbReference type="InterPro" id="IPR045069">
    <property type="entry name" value="MATE_euk"/>
</dbReference>
<evidence type="ECO:0000256" key="2">
    <source>
        <dbReference type="ARBA" id="ARBA00010199"/>
    </source>
</evidence>
<gene>
    <name evidence="7" type="ORF">SADUNF_Sadunf05G0114500</name>
</gene>
<dbReference type="CDD" id="cd13132">
    <property type="entry name" value="MATE_eukaryotic"/>
    <property type="match status" value="1"/>
</dbReference>
<dbReference type="EMBL" id="JADGMS010000005">
    <property type="protein sequence ID" value="KAF9682492.1"/>
    <property type="molecule type" value="Genomic_DNA"/>
</dbReference>
<keyword evidence="4 6" id="KW-1133">Transmembrane helix</keyword>
<feature type="transmembrane region" description="Helical" evidence="6">
    <location>
        <begin position="80"/>
        <end position="107"/>
    </location>
</feature>
<comment type="subcellular location">
    <subcellularLocation>
        <location evidence="1">Membrane</location>
        <topology evidence="1">Multi-pass membrane protein</topology>
    </subcellularLocation>
</comment>
<feature type="transmembrane region" description="Helical" evidence="6">
    <location>
        <begin position="403"/>
        <end position="426"/>
    </location>
</feature>
<feature type="transmembrane region" description="Helical" evidence="6">
    <location>
        <begin position="378"/>
        <end position="397"/>
    </location>
</feature>
<feature type="transmembrane region" description="Helical" evidence="6">
    <location>
        <begin position="54"/>
        <end position="74"/>
    </location>
</feature>
<dbReference type="Pfam" id="PF01554">
    <property type="entry name" value="MatE"/>
    <property type="match status" value="2"/>
</dbReference>
<evidence type="ECO:0000256" key="1">
    <source>
        <dbReference type="ARBA" id="ARBA00004141"/>
    </source>
</evidence>
<dbReference type="OrthoDB" id="2126698at2759"/>
<evidence type="ECO:0000313" key="7">
    <source>
        <dbReference type="EMBL" id="KAF9682492.1"/>
    </source>
</evidence>
<dbReference type="InterPro" id="IPR002528">
    <property type="entry name" value="MATE_fam"/>
</dbReference>
<dbReference type="Proteomes" id="UP000657918">
    <property type="component" value="Unassembled WGS sequence"/>
</dbReference>
<feature type="transmembrane region" description="Helical" evidence="6">
    <location>
        <begin position="226"/>
        <end position="247"/>
    </location>
</feature>
<comment type="caution">
    <text evidence="7">The sequence shown here is derived from an EMBL/GenBank/DDBJ whole genome shotgun (WGS) entry which is preliminary data.</text>
</comment>
<reference evidence="7 8" key="1">
    <citation type="submission" date="2020-10" db="EMBL/GenBank/DDBJ databases">
        <title>Plant Genome Project.</title>
        <authorList>
            <person name="Zhang R.-G."/>
        </authorList>
    </citation>
    <scope>NUCLEOTIDE SEQUENCE [LARGE SCALE GENOMIC DNA]</scope>
    <source>
        <strain evidence="7">FAFU-HL-1</strain>
        <tissue evidence="7">Leaf</tissue>
    </source>
</reference>
<feature type="transmembrane region" description="Helical" evidence="6">
    <location>
        <begin position="128"/>
        <end position="149"/>
    </location>
</feature>
<sequence length="526" mass="58278">MGVREEENPLLLSGLEADTKQHQQVHLSSGVSSSTIKEAWMESKKLWQIAGPSIFSRLTMFSMTVITQSFAGHLGDLNLASFSIATTLIISISFGFLLGMASALETLCGRAYGAKQYHLLGIYMQRCWIVLFLSSILLLPLFLFATPILKLIGQPADTAEQTGLVAKWLIPFHFSFPFQFTLQRFLQSQLKTGVIALVSGGALLIHVILSWVFVYKLRVGIIGTALTLDFSWWVSVFGMFIYCVSGGCQLSWTGFSTQAFTGLWEFFKLSVASGIMLLLENIYYRVLITVSGFAHNTKVTVDALSICVTILGWESMIPLGFLAATGVRVANELGAGNTKGAKFATIVSLLTSLSVGLLFWSIVIAFPEKLAKIFTSSSFVILMVNELAVLLAFTILLNCIQPVLSGVAIGSGWQALVAYINIGFLVPKLNENWTRSLGWNDLRNCGSNVGTLYGHHEMQRKLKSTSLTKQPQPNETLSGNICWLVVLKSEETWPYFTIRVSASSLLRYHSRWDGKERKWSRWLQCI</sequence>
<dbReference type="NCBIfam" id="TIGR00797">
    <property type="entry name" value="matE"/>
    <property type="match status" value="1"/>
</dbReference>
<dbReference type="GO" id="GO:0015297">
    <property type="term" value="F:antiporter activity"/>
    <property type="evidence" value="ECO:0007669"/>
    <property type="project" value="InterPro"/>
</dbReference>
<protein>
    <recommendedName>
        <fullName evidence="6">Protein DETOXIFICATION</fullName>
    </recommendedName>
    <alternativeName>
        <fullName evidence="6">Multidrug and toxic compound extrusion protein</fullName>
    </alternativeName>
</protein>
<accession>A0A835MXG0</accession>
<dbReference type="AlphaFoldDB" id="A0A835MXG0"/>
<name>A0A835MXG0_9ROSI</name>
<feature type="transmembrane region" description="Helical" evidence="6">
    <location>
        <begin position="194"/>
        <end position="214"/>
    </location>
</feature>
<feature type="transmembrane region" description="Helical" evidence="6">
    <location>
        <begin position="343"/>
        <end position="366"/>
    </location>
</feature>
<evidence type="ECO:0000256" key="3">
    <source>
        <dbReference type="ARBA" id="ARBA00022692"/>
    </source>
</evidence>
<dbReference type="GO" id="GO:0042910">
    <property type="term" value="F:xenobiotic transmembrane transporter activity"/>
    <property type="evidence" value="ECO:0007669"/>
    <property type="project" value="InterPro"/>
</dbReference>
<feature type="transmembrane region" description="Helical" evidence="6">
    <location>
        <begin position="299"/>
        <end position="323"/>
    </location>
</feature>
<keyword evidence="8" id="KW-1185">Reference proteome</keyword>
<evidence type="ECO:0000256" key="4">
    <source>
        <dbReference type="ARBA" id="ARBA00022989"/>
    </source>
</evidence>
<dbReference type="GO" id="GO:0016020">
    <property type="term" value="C:membrane"/>
    <property type="evidence" value="ECO:0007669"/>
    <property type="project" value="UniProtKB-SubCell"/>
</dbReference>
<evidence type="ECO:0000256" key="6">
    <source>
        <dbReference type="RuleBase" id="RU004914"/>
    </source>
</evidence>
<evidence type="ECO:0000313" key="8">
    <source>
        <dbReference type="Proteomes" id="UP000657918"/>
    </source>
</evidence>
<dbReference type="GO" id="GO:1990961">
    <property type="term" value="P:xenobiotic detoxification by transmembrane export across the plasma membrane"/>
    <property type="evidence" value="ECO:0007669"/>
    <property type="project" value="InterPro"/>
</dbReference>
<keyword evidence="5 6" id="KW-0472">Membrane</keyword>
<comment type="similarity">
    <text evidence="2 6">Belongs to the multi antimicrobial extrusion (MATE) (TC 2.A.66.1) family.</text>
</comment>
<keyword evidence="3 6" id="KW-0812">Transmembrane</keyword>
<dbReference type="PANTHER" id="PTHR11206">
    <property type="entry name" value="MULTIDRUG RESISTANCE PROTEIN"/>
    <property type="match status" value="1"/>
</dbReference>
<feature type="transmembrane region" description="Helical" evidence="6">
    <location>
        <begin position="267"/>
        <end position="287"/>
    </location>
</feature>